<organism evidence="2 3">
    <name type="scientific">Rhizobium alvei</name>
    <dbReference type="NCBI Taxonomy" id="1132659"/>
    <lineage>
        <taxon>Bacteria</taxon>
        <taxon>Pseudomonadati</taxon>
        <taxon>Pseudomonadota</taxon>
        <taxon>Alphaproteobacteria</taxon>
        <taxon>Hyphomicrobiales</taxon>
        <taxon>Rhizobiaceae</taxon>
        <taxon>Rhizobium/Agrobacterium group</taxon>
        <taxon>Rhizobium</taxon>
    </lineage>
</organism>
<dbReference type="Proteomes" id="UP001174932">
    <property type="component" value="Unassembled WGS sequence"/>
</dbReference>
<evidence type="ECO:0000313" key="2">
    <source>
        <dbReference type="EMBL" id="MDO6966481.1"/>
    </source>
</evidence>
<evidence type="ECO:0000313" key="3">
    <source>
        <dbReference type="Proteomes" id="UP001174932"/>
    </source>
</evidence>
<evidence type="ECO:0000256" key="1">
    <source>
        <dbReference type="SAM" id="Phobius"/>
    </source>
</evidence>
<comment type="caution">
    <text evidence="2">The sequence shown here is derived from an EMBL/GenBank/DDBJ whole genome shotgun (WGS) entry which is preliminary data.</text>
</comment>
<dbReference type="RefSeq" id="WP_304378409.1">
    <property type="nucleotide sequence ID" value="NZ_JAUOZU010000018.1"/>
</dbReference>
<keyword evidence="1" id="KW-0472">Membrane</keyword>
<sequence length="169" mass="17769">MTKRPVADDEAETDTLADEAGTRAMVDLMLGTTALLLVVLLAVGAQAMRQQALPDSDAPPSTARLDALLAAADGPVLFAEARGIRLAGSDHLVTVSEIAANSRLPSLALTGIPTLVIAPDGIDAAFHLTARLAALGVPSVRRVRLERDCADIETIEIAPTGWRISCRRR</sequence>
<reference evidence="2" key="1">
    <citation type="journal article" date="2015" name="Int. J. Syst. Evol. Microbiol.">
        <title>Rhizobium alvei sp. nov., isolated from a freshwater river.</title>
        <authorList>
            <person name="Sheu S.Y."/>
            <person name="Huang H.W."/>
            <person name="Young C.C."/>
            <person name="Chen W.M."/>
        </authorList>
    </citation>
    <scope>NUCLEOTIDE SEQUENCE</scope>
    <source>
        <strain evidence="2">TNR-22</strain>
    </source>
</reference>
<keyword evidence="1" id="KW-1133">Transmembrane helix</keyword>
<gene>
    <name evidence="2" type="ORF">Q4481_21210</name>
</gene>
<accession>A0ABT8YRW6</accession>
<feature type="transmembrane region" description="Helical" evidence="1">
    <location>
        <begin position="24"/>
        <end position="43"/>
    </location>
</feature>
<name>A0ABT8YRW6_9HYPH</name>
<protein>
    <submittedName>
        <fullName evidence="2">Uncharacterized protein</fullName>
    </submittedName>
</protein>
<proteinExistence type="predicted"/>
<keyword evidence="1" id="KW-0812">Transmembrane</keyword>
<keyword evidence="3" id="KW-1185">Reference proteome</keyword>
<dbReference type="EMBL" id="JAUOZU010000018">
    <property type="protein sequence ID" value="MDO6966481.1"/>
    <property type="molecule type" value="Genomic_DNA"/>
</dbReference>
<reference evidence="2" key="2">
    <citation type="submission" date="2023-07" db="EMBL/GenBank/DDBJ databases">
        <authorList>
            <person name="Shen H."/>
        </authorList>
    </citation>
    <scope>NUCLEOTIDE SEQUENCE</scope>
    <source>
        <strain evidence="2">TNR-22</strain>
    </source>
</reference>